<keyword evidence="9" id="KW-1185">Reference proteome</keyword>
<dbReference type="GO" id="GO:0005975">
    <property type="term" value="P:carbohydrate metabolic process"/>
    <property type="evidence" value="ECO:0007669"/>
    <property type="project" value="InterPro"/>
</dbReference>
<comment type="subcellular location">
    <subcellularLocation>
        <location evidence="1">Cytoplasm</location>
    </subcellularLocation>
</comment>
<keyword evidence="6" id="KW-0119">Carbohydrate metabolism</keyword>
<dbReference type="GO" id="GO:0005737">
    <property type="term" value="C:cytoplasm"/>
    <property type="evidence" value="ECO:0007669"/>
    <property type="project" value="UniProtKB-SubCell"/>
</dbReference>
<sequence length="215" mass="22198">MKATSVAATGRPTGRVSAVLFDRDGTLIDDVPYNGDPGQVRLVPSARRAVERLRARGVPVGVITNQSGIGRGLLVPEQVRAVNRAVEAQLGRLDVWEVCPHPPLHGGVGCACRKPRPGMVLSAARRLGVPVAEVVLIGDTGSDVQAALAAGATPILVPSPATLPAEIDAAALIADDLDLAVDIALGLVLPGVIADGMLPDPRSPEPGRRPTGRLR</sequence>
<comment type="similarity">
    <text evidence="2">Belongs to the GmhB family.</text>
</comment>
<protein>
    <recommendedName>
        <fullName evidence="7">D,D-heptose 1,7-bisphosphate phosphatase</fullName>
    </recommendedName>
</protein>
<keyword evidence="5 8" id="KW-0378">Hydrolase</keyword>
<evidence type="ECO:0000256" key="7">
    <source>
        <dbReference type="ARBA" id="ARBA00031828"/>
    </source>
</evidence>
<dbReference type="NCBIfam" id="TIGR01662">
    <property type="entry name" value="HAD-SF-IIIA"/>
    <property type="match status" value="1"/>
</dbReference>
<evidence type="ECO:0000256" key="1">
    <source>
        <dbReference type="ARBA" id="ARBA00004496"/>
    </source>
</evidence>
<dbReference type="EMBL" id="CP022521">
    <property type="protein sequence ID" value="ASO19854.1"/>
    <property type="molecule type" value="Genomic_DNA"/>
</dbReference>
<dbReference type="AlphaFoldDB" id="A0A221W252"/>
<evidence type="ECO:0000256" key="4">
    <source>
        <dbReference type="ARBA" id="ARBA00022723"/>
    </source>
</evidence>
<dbReference type="KEGG" id="ahg:AHOG_11055"/>
<gene>
    <name evidence="8" type="primary">gmhB2</name>
    <name evidence="8" type="ORF">AHOG_11055</name>
</gene>
<dbReference type="PANTHER" id="PTHR42891:SF1">
    <property type="entry name" value="D-GLYCERO-BETA-D-MANNO-HEPTOSE-1,7-BISPHOSPHATE 7-PHOSPHATASE"/>
    <property type="match status" value="1"/>
</dbReference>
<name>A0A221W252_9PSEU</name>
<dbReference type="Pfam" id="PF13242">
    <property type="entry name" value="Hydrolase_like"/>
    <property type="match status" value="1"/>
</dbReference>
<dbReference type="InterPro" id="IPR036412">
    <property type="entry name" value="HAD-like_sf"/>
</dbReference>
<organism evidence="8 9">
    <name type="scientific">Actinoalloteichus hoggarensis</name>
    <dbReference type="NCBI Taxonomy" id="1470176"/>
    <lineage>
        <taxon>Bacteria</taxon>
        <taxon>Bacillati</taxon>
        <taxon>Actinomycetota</taxon>
        <taxon>Actinomycetes</taxon>
        <taxon>Pseudonocardiales</taxon>
        <taxon>Pseudonocardiaceae</taxon>
        <taxon>Actinoalloteichus</taxon>
    </lineage>
</organism>
<evidence type="ECO:0000313" key="8">
    <source>
        <dbReference type="EMBL" id="ASO19854.1"/>
    </source>
</evidence>
<evidence type="ECO:0000313" key="9">
    <source>
        <dbReference type="Proteomes" id="UP000204221"/>
    </source>
</evidence>
<dbReference type="PANTHER" id="PTHR42891">
    <property type="entry name" value="D-GLYCERO-BETA-D-MANNO-HEPTOSE-1,7-BISPHOSPHATE 7-PHOSPHATASE"/>
    <property type="match status" value="1"/>
</dbReference>
<evidence type="ECO:0000256" key="5">
    <source>
        <dbReference type="ARBA" id="ARBA00022801"/>
    </source>
</evidence>
<dbReference type="Proteomes" id="UP000204221">
    <property type="component" value="Chromosome"/>
</dbReference>
<dbReference type="Gene3D" id="3.40.50.1000">
    <property type="entry name" value="HAD superfamily/HAD-like"/>
    <property type="match status" value="1"/>
</dbReference>
<accession>A0A221W252</accession>
<keyword evidence="3" id="KW-0963">Cytoplasm</keyword>
<dbReference type="InterPro" id="IPR006549">
    <property type="entry name" value="HAD-SF_hydro_IIIA"/>
</dbReference>
<dbReference type="RefSeq" id="WP_093941290.1">
    <property type="nucleotide sequence ID" value="NZ_CP022521.1"/>
</dbReference>
<reference evidence="8 9" key="1">
    <citation type="submission" date="2017-07" db="EMBL/GenBank/DDBJ databases">
        <title>Complete genome sequence of Actinoalloteichus hoggarensis DSM 45943, type strain of Actinoalloteichus hoggarensis.</title>
        <authorList>
            <person name="Ruckert C."/>
            <person name="Nouioui I."/>
            <person name="Willmese J."/>
            <person name="van Wezel G."/>
            <person name="Klenk H.-P."/>
            <person name="Kalinowski J."/>
            <person name="Zotchev S.B."/>
        </authorList>
    </citation>
    <scope>NUCLEOTIDE SEQUENCE [LARGE SCALE GENOMIC DNA]</scope>
    <source>
        <strain evidence="8 9">DSM 45943</strain>
    </source>
</reference>
<dbReference type="OrthoDB" id="9781367at2"/>
<keyword evidence="4" id="KW-0479">Metal-binding</keyword>
<evidence type="ECO:0000256" key="3">
    <source>
        <dbReference type="ARBA" id="ARBA00022490"/>
    </source>
</evidence>
<dbReference type="InterPro" id="IPR004446">
    <property type="entry name" value="Heptose_bisP_phosphatase"/>
</dbReference>
<dbReference type="NCBIfam" id="TIGR01656">
    <property type="entry name" value="Histidinol-ppas"/>
    <property type="match status" value="1"/>
</dbReference>
<dbReference type="InterPro" id="IPR023214">
    <property type="entry name" value="HAD_sf"/>
</dbReference>
<dbReference type="SUPFAM" id="SSF56784">
    <property type="entry name" value="HAD-like"/>
    <property type="match status" value="1"/>
</dbReference>
<proteinExistence type="inferred from homology"/>
<evidence type="ECO:0000256" key="2">
    <source>
        <dbReference type="ARBA" id="ARBA00005628"/>
    </source>
</evidence>
<dbReference type="GO" id="GO:0046872">
    <property type="term" value="F:metal ion binding"/>
    <property type="evidence" value="ECO:0007669"/>
    <property type="project" value="UniProtKB-KW"/>
</dbReference>
<dbReference type="InterPro" id="IPR006543">
    <property type="entry name" value="Histidinol-phos"/>
</dbReference>
<dbReference type="GO" id="GO:0016791">
    <property type="term" value="F:phosphatase activity"/>
    <property type="evidence" value="ECO:0007669"/>
    <property type="project" value="InterPro"/>
</dbReference>
<evidence type="ECO:0000256" key="6">
    <source>
        <dbReference type="ARBA" id="ARBA00023277"/>
    </source>
</evidence>